<dbReference type="InterPro" id="IPR002686">
    <property type="entry name" value="Transposase_17"/>
</dbReference>
<accession>A0A5K7XFA1</accession>
<reference evidence="3" key="1">
    <citation type="submission" date="2019-10" db="EMBL/GenBank/DDBJ databases">
        <title>Lacipirellula parvula gen. nov., sp. nov., representing a lineage of planctomycetes widespread in freshwater anoxic habitats, and description of the family Lacipirellulaceae.</title>
        <authorList>
            <person name="Dedysh S.N."/>
            <person name="Kulichevskaya I.S."/>
            <person name="Beletsky A.V."/>
            <person name="Rakitin A.L."/>
            <person name="Mardanov A.V."/>
            <person name="Ivanova A.A."/>
            <person name="Saltykova V.X."/>
            <person name="Rijpstra W.I.C."/>
            <person name="Sinninghe Damste J.S."/>
            <person name="Ravin N.V."/>
        </authorList>
    </citation>
    <scope>NUCLEOTIDE SEQUENCE [LARGE SCALE GENOMIC DNA]</scope>
    <source>
        <strain evidence="3">PX69</strain>
    </source>
</reference>
<gene>
    <name evidence="2" type="ORF">PLANPX_1281</name>
</gene>
<dbReference type="Proteomes" id="UP000326837">
    <property type="component" value="Chromosome"/>
</dbReference>
<dbReference type="InterPro" id="IPR052715">
    <property type="entry name" value="RAYT_transposase"/>
</dbReference>
<evidence type="ECO:0000259" key="1">
    <source>
        <dbReference type="SMART" id="SM01321"/>
    </source>
</evidence>
<dbReference type="GO" id="GO:0004803">
    <property type="term" value="F:transposase activity"/>
    <property type="evidence" value="ECO:0007669"/>
    <property type="project" value="InterPro"/>
</dbReference>
<organism evidence="2 3">
    <name type="scientific">Lacipirellula parvula</name>
    <dbReference type="NCBI Taxonomy" id="2650471"/>
    <lineage>
        <taxon>Bacteria</taxon>
        <taxon>Pseudomonadati</taxon>
        <taxon>Planctomycetota</taxon>
        <taxon>Planctomycetia</taxon>
        <taxon>Pirellulales</taxon>
        <taxon>Lacipirellulaceae</taxon>
        <taxon>Lacipirellula</taxon>
    </lineage>
</organism>
<evidence type="ECO:0000313" key="3">
    <source>
        <dbReference type="Proteomes" id="UP000326837"/>
    </source>
</evidence>
<dbReference type="SMART" id="SM01321">
    <property type="entry name" value="Y1_Tnp"/>
    <property type="match status" value="1"/>
</dbReference>
<dbReference type="AlphaFoldDB" id="A0A5K7XFA1"/>
<dbReference type="KEGG" id="lpav:PLANPX_1281"/>
<dbReference type="SUPFAM" id="SSF143422">
    <property type="entry name" value="Transposase IS200-like"/>
    <property type="match status" value="1"/>
</dbReference>
<dbReference type="Pfam" id="PF01797">
    <property type="entry name" value="Y1_Tnp"/>
    <property type="match status" value="1"/>
</dbReference>
<evidence type="ECO:0000313" key="2">
    <source>
        <dbReference type="EMBL" id="BBO31669.1"/>
    </source>
</evidence>
<dbReference type="GO" id="GO:0043565">
    <property type="term" value="F:sequence-specific DNA binding"/>
    <property type="evidence" value="ECO:0007669"/>
    <property type="project" value="TreeGrafter"/>
</dbReference>
<dbReference type="EMBL" id="AP021861">
    <property type="protein sequence ID" value="BBO31669.1"/>
    <property type="molecule type" value="Genomic_DNA"/>
</dbReference>
<dbReference type="PANTHER" id="PTHR36966:SF1">
    <property type="entry name" value="REP-ASSOCIATED TYROSINE TRANSPOSASE"/>
    <property type="match status" value="1"/>
</dbReference>
<dbReference type="PANTHER" id="PTHR36966">
    <property type="entry name" value="REP-ASSOCIATED TYROSINE TRANSPOSASE"/>
    <property type="match status" value="1"/>
</dbReference>
<sequence length="168" mass="19681">MNDRAPIKGNSQSLRQGRISEAFACYFITKVVDQRRSVLANERAAAILLDSWNYLRSRDRIKLFAFCVMPDHYHMTLCLMPGENLSQLMLDSNKFTARELNKLCQREGTFWQEGFLDHRCRSEAELHDLSLYIEHNPVRAGLVQAAEEWPYSSASQNCRHMLDREWWP</sequence>
<proteinExistence type="predicted"/>
<dbReference type="InterPro" id="IPR036515">
    <property type="entry name" value="Transposase_17_sf"/>
</dbReference>
<dbReference type="RefSeq" id="WP_152097771.1">
    <property type="nucleotide sequence ID" value="NZ_AP021861.1"/>
</dbReference>
<dbReference type="Gene3D" id="3.30.70.1290">
    <property type="entry name" value="Transposase IS200-like"/>
    <property type="match status" value="1"/>
</dbReference>
<name>A0A5K7XFA1_9BACT</name>
<dbReference type="NCBIfam" id="NF047646">
    <property type="entry name" value="REP_Tyr_transpos"/>
    <property type="match status" value="1"/>
</dbReference>
<protein>
    <recommendedName>
        <fullName evidence="1">Transposase IS200-like domain-containing protein</fullName>
    </recommendedName>
</protein>
<dbReference type="GO" id="GO:0006313">
    <property type="term" value="P:DNA transposition"/>
    <property type="evidence" value="ECO:0007669"/>
    <property type="project" value="InterPro"/>
</dbReference>
<feature type="domain" description="Transposase IS200-like" evidence="1">
    <location>
        <begin position="21"/>
        <end position="136"/>
    </location>
</feature>
<keyword evidence="3" id="KW-1185">Reference proteome</keyword>